<keyword evidence="1" id="KW-0732">Signal</keyword>
<comment type="caution">
    <text evidence="2">The sequence shown here is derived from an EMBL/GenBank/DDBJ whole genome shotgun (WGS) entry which is preliminary data.</text>
</comment>
<dbReference type="Proteomes" id="UP001218188">
    <property type="component" value="Unassembled WGS sequence"/>
</dbReference>
<dbReference type="AlphaFoldDB" id="A0AAD6T9V0"/>
<evidence type="ECO:0000313" key="3">
    <source>
        <dbReference type="Proteomes" id="UP001218188"/>
    </source>
</evidence>
<feature type="signal peptide" evidence="1">
    <location>
        <begin position="1"/>
        <end position="20"/>
    </location>
</feature>
<organism evidence="2 3">
    <name type="scientific">Mycena alexandri</name>
    <dbReference type="NCBI Taxonomy" id="1745969"/>
    <lineage>
        <taxon>Eukaryota</taxon>
        <taxon>Fungi</taxon>
        <taxon>Dikarya</taxon>
        <taxon>Basidiomycota</taxon>
        <taxon>Agaricomycotina</taxon>
        <taxon>Agaricomycetes</taxon>
        <taxon>Agaricomycetidae</taxon>
        <taxon>Agaricales</taxon>
        <taxon>Marasmiineae</taxon>
        <taxon>Mycenaceae</taxon>
        <taxon>Mycena</taxon>
    </lineage>
</organism>
<reference evidence="2" key="1">
    <citation type="submission" date="2023-03" db="EMBL/GenBank/DDBJ databases">
        <title>Massive genome expansion in bonnet fungi (Mycena s.s.) driven by repeated elements and novel gene families across ecological guilds.</title>
        <authorList>
            <consortium name="Lawrence Berkeley National Laboratory"/>
            <person name="Harder C.B."/>
            <person name="Miyauchi S."/>
            <person name="Viragh M."/>
            <person name="Kuo A."/>
            <person name="Thoen E."/>
            <person name="Andreopoulos B."/>
            <person name="Lu D."/>
            <person name="Skrede I."/>
            <person name="Drula E."/>
            <person name="Henrissat B."/>
            <person name="Morin E."/>
            <person name="Kohler A."/>
            <person name="Barry K."/>
            <person name="LaButti K."/>
            <person name="Morin E."/>
            <person name="Salamov A."/>
            <person name="Lipzen A."/>
            <person name="Mereny Z."/>
            <person name="Hegedus B."/>
            <person name="Baldrian P."/>
            <person name="Stursova M."/>
            <person name="Weitz H."/>
            <person name="Taylor A."/>
            <person name="Grigoriev I.V."/>
            <person name="Nagy L.G."/>
            <person name="Martin F."/>
            <person name="Kauserud H."/>
        </authorList>
    </citation>
    <scope>NUCLEOTIDE SEQUENCE</scope>
    <source>
        <strain evidence="2">CBHHK200</strain>
    </source>
</reference>
<accession>A0AAD6T9V0</accession>
<feature type="chain" id="PRO_5042154819" description="Secreted protein" evidence="1">
    <location>
        <begin position="21"/>
        <end position="115"/>
    </location>
</feature>
<proteinExistence type="predicted"/>
<keyword evidence="3" id="KW-1185">Reference proteome</keyword>
<gene>
    <name evidence="2" type="ORF">C8F04DRAFT_169895</name>
</gene>
<evidence type="ECO:0008006" key="4">
    <source>
        <dbReference type="Google" id="ProtNLM"/>
    </source>
</evidence>
<protein>
    <recommendedName>
        <fullName evidence="4">Secreted protein</fullName>
    </recommendedName>
</protein>
<name>A0AAD6T9V0_9AGAR</name>
<evidence type="ECO:0000313" key="2">
    <source>
        <dbReference type="EMBL" id="KAJ7041110.1"/>
    </source>
</evidence>
<evidence type="ECO:0000256" key="1">
    <source>
        <dbReference type="SAM" id="SignalP"/>
    </source>
</evidence>
<sequence>MLIQTSSLTLLSFLVTISLTGRRGLTAGLLPPFYRITCKFLKLKARCPSPQSQALKPRIQTASKFCSRQNQVKIPSVKTGMPSCRSIQNFKTPRQLRITPAHLEAELERRIWMEV</sequence>
<dbReference type="EMBL" id="JARJCM010000018">
    <property type="protein sequence ID" value="KAJ7041110.1"/>
    <property type="molecule type" value="Genomic_DNA"/>
</dbReference>